<protein>
    <submittedName>
        <fullName evidence="1">Uncharacterized protein</fullName>
    </submittedName>
</protein>
<accession>A0ABS4KSX0</accession>
<proteinExistence type="predicted"/>
<name>A0ABS4KSX0_9CLOT</name>
<reference evidence="1 2" key="1">
    <citation type="submission" date="2021-03" db="EMBL/GenBank/DDBJ databases">
        <title>Genomic Encyclopedia of Type Strains, Phase IV (KMG-IV): sequencing the most valuable type-strain genomes for metagenomic binning, comparative biology and taxonomic classification.</title>
        <authorList>
            <person name="Goeker M."/>
        </authorList>
    </citation>
    <scope>NUCLEOTIDE SEQUENCE [LARGE SCALE GENOMIC DNA]</scope>
    <source>
        <strain evidence="1 2">DSM 28783</strain>
    </source>
</reference>
<dbReference type="Proteomes" id="UP001519307">
    <property type="component" value="Unassembled WGS sequence"/>
</dbReference>
<evidence type="ECO:0000313" key="2">
    <source>
        <dbReference type="Proteomes" id="UP001519307"/>
    </source>
</evidence>
<dbReference type="EMBL" id="JAGGLM010000005">
    <property type="protein sequence ID" value="MBP2032561.1"/>
    <property type="molecule type" value="Genomic_DNA"/>
</dbReference>
<organism evidence="1 2">
    <name type="scientific">Clostridium algifaecis</name>
    <dbReference type="NCBI Taxonomy" id="1472040"/>
    <lineage>
        <taxon>Bacteria</taxon>
        <taxon>Bacillati</taxon>
        <taxon>Bacillota</taxon>
        <taxon>Clostridia</taxon>
        <taxon>Eubacteriales</taxon>
        <taxon>Clostridiaceae</taxon>
        <taxon>Clostridium</taxon>
    </lineage>
</organism>
<dbReference type="RefSeq" id="WP_209701749.1">
    <property type="nucleotide sequence ID" value="NZ_JAGGLM010000005.1"/>
</dbReference>
<comment type="caution">
    <text evidence="1">The sequence shown here is derived from an EMBL/GenBank/DDBJ whole genome shotgun (WGS) entry which is preliminary data.</text>
</comment>
<keyword evidence="2" id="KW-1185">Reference proteome</keyword>
<gene>
    <name evidence="1" type="ORF">J2Z42_001233</name>
</gene>
<evidence type="ECO:0000313" key="1">
    <source>
        <dbReference type="EMBL" id="MBP2032561.1"/>
    </source>
</evidence>
<sequence>MNNCIDVLSLSNKINKNKVSNSINNIKKLDGGSFGSIFNKAKINLANTSNSSSIEEVNESLKEDIDKKADAAVERLAGFFGIGKHLMAAILQSLNIDPKDLLDPSQKKNIVDTLSKKFGLNKYKSDALSNLMSDF</sequence>